<dbReference type="Gene3D" id="1.10.287.950">
    <property type="entry name" value="Methyl-accepting chemotaxis protein"/>
    <property type="match status" value="1"/>
</dbReference>
<dbReference type="AlphaFoldDB" id="A0A4Z0R6A3"/>
<dbReference type="InterPro" id="IPR029151">
    <property type="entry name" value="Sensor-like_sf"/>
</dbReference>
<dbReference type="Pfam" id="PF00015">
    <property type="entry name" value="MCPsignal"/>
    <property type="match status" value="1"/>
</dbReference>
<dbReference type="PROSITE" id="PS50111">
    <property type="entry name" value="CHEMOTAXIS_TRANSDUC_2"/>
    <property type="match status" value="1"/>
</dbReference>
<proteinExistence type="predicted"/>
<dbReference type="RefSeq" id="WP_135546355.1">
    <property type="nucleotide sequence ID" value="NZ_SPQQ01000003.1"/>
</dbReference>
<dbReference type="OrthoDB" id="3192at2"/>
<keyword evidence="1 2" id="KW-0807">Transducer</keyword>
<accession>A0A4Z0R6A3</accession>
<name>A0A4Z0R6A3_9FIRM</name>
<feature type="domain" description="Methyl-accepting transducer" evidence="3">
    <location>
        <begin position="138"/>
        <end position="274"/>
    </location>
</feature>
<dbReference type="Proteomes" id="UP000298460">
    <property type="component" value="Unassembled WGS sequence"/>
</dbReference>
<reference evidence="4 5" key="1">
    <citation type="submission" date="2019-03" db="EMBL/GenBank/DDBJ databases">
        <title>Draft Genome Sequence of Desulfosporosinus fructosivorans Strain 63.6F, Isolated from Marine Sediment in the Baltic Sea.</title>
        <authorList>
            <person name="Hausmann B."/>
            <person name="Vandieken V."/>
            <person name="Pjevac P."/>
            <person name="Schreck K."/>
            <person name="Herbold C.W."/>
            <person name="Loy A."/>
        </authorList>
    </citation>
    <scope>NUCLEOTIDE SEQUENCE [LARGE SCALE GENOMIC DNA]</scope>
    <source>
        <strain evidence="4 5">63.6F</strain>
    </source>
</reference>
<evidence type="ECO:0000313" key="5">
    <source>
        <dbReference type="Proteomes" id="UP000298460"/>
    </source>
</evidence>
<dbReference type="EMBL" id="SPQQ01000003">
    <property type="protein sequence ID" value="TGE38370.1"/>
    <property type="molecule type" value="Genomic_DNA"/>
</dbReference>
<gene>
    <name evidence="4" type="ORF">E4K67_10485</name>
</gene>
<protein>
    <submittedName>
        <fullName evidence="4">Chemotaxis protein</fullName>
    </submittedName>
</protein>
<dbReference type="GO" id="GO:0007165">
    <property type="term" value="P:signal transduction"/>
    <property type="evidence" value="ECO:0007669"/>
    <property type="project" value="UniProtKB-KW"/>
</dbReference>
<keyword evidence="5" id="KW-1185">Reference proteome</keyword>
<sequence length="274" mass="30025">MDLENEVLKSLDTLLPYLIVTMGSDTCFAITDGEKFLRLIVNDIPIPAKEGDNVPKEDTNYRVFKSGKMIIEILPKEVFGFSFRSIVFPIKDVDGKVIGTLAMGKSLDKQVKILEVSEVLAGSLLQISTTIGQISFGIQDVVVSSSEILSHVALVNEENTKADEILKFIKTIANQTNLLGLNAAIEAARAGDVGRGFSVVANEIRKLSTTSKESIDKINEFLDKTKNSISSIHQQVKNVHDVFQEQAAGMEEITASLQELSATAEYLRQISSNF</sequence>
<dbReference type="GO" id="GO:0016020">
    <property type="term" value="C:membrane"/>
    <property type="evidence" value="ECO:0007669"/>
    <property type="project" value="InterPro"/>
</dbReference>
<organism evidence="4 5">
    <name type="scientific">Desulfosporosinus fructosivorans</name>
    <dbReference type="NCBI Taxonomy" id="2018669"/>
    <lineage>
        <taxon>Bacteria</taxon>
        <taxon>Bacillati</taxon>
        <taxon>Bacillota</taxon>
        <taxon>Clostridia</taxon>
        <taxon>Eubacteriales</taxon>
        <taxon>Desulfitobacteriaceae</taxon>
        <taxon>Desulfosporosinus</taxon>
    </lineage>
</organism>
<comment type="caution">
    <text evidence="4">The sequence shown here is derived from an EMBL/GenBank/DDBJ whole genome shotgun (WGS) entry which is preliminary data.</text>
</comment>
<dbReference type="InterPro" id="IPR004089">
    <property type="entry name" value="MCPsignal_dom"/>
</dbReference>
<dbReference type="PANTHER" id="PTHR32089">
    <property type="entry name" value="METHYL-ACCEPTING CHEMOTAXIS PROTEIN MCPB"/>
    <property type="match status" value="1"/>
</dbReference>
<dbReference type="SUPFAM" id="SSF58104">
    <property type="entry name" value="Methyl-accepting chemotaxis protein (MCP) signaling domain"/>
    <property type="match status" value="1"/>
</dbReference>
<dbReference type="SUPFAM" id="SSF103190">
    <property type="entry name" value="Sensory domain-like"/>
    <property type="match status" value="1"/>
</dbReference>
<evidence type="ECO:0000313" key="4">
    <source>
        <dbReference type="EMBL" id="TGE38370.1"/>
    </source>
</evidence>
<evidence type="ECO:0000256" key="1">
    <source>
        <dbReference type="ARBA" id="ARBA00023224"/>
    </source>
</evidence>
<dbReference type="SMART" id="SM00283">
    <property type="entry name" value="MA"/>
    <property type="match status" value="1"/>
</dbReference>
<evidence type="ECO:0000259" key="3">
    <source>
        <dbReference type="PROSITE" id="PS50111"/>
    </source>
</evidence>
<dbReference type="PANTHER" id="PTHR32089:SF112">
    <property type="entry name" value="LYSOZYME-LIKE PROTEIN-RELATED"/>
    <property type="match status" value="1"/>
</dbReference>
<evidence type="ECO:0000256" key="2">
    <source>
        <dbReference type="PROSITE-ProRule" id="PRU00284"/>
    </source>
</evidence>